<keyword evidence="4" id="KW-1185">Reference proteome</keyword>
<dbReference type="EMBL" id="JH992982">
    <property type="protein sequence ID" value="EKX49289.1"/>
    <property type="molecule type" value="Genomic_DNA"/>
</dbReference>
<reference evidence="4" key="2">
    <citation type="submission" date="2012-11" db="EMBL/GenBank/DDBJ databases">
        <authorList>
            <person name="Kuo A."/>
            <person name="Curtis B.A."/>
            <person name="Tanifuji G."/>
            <person name="Burki F."/>
            <person name="Gruber A."/>
            <person name="Irimia M."/>
            <person name="Maruyama S."/>
            <person name="Arias M.C."/>
            <person name="Ball S.G."/>
            <person name="Gile G.H."/>
            <person name="Hirakawa Y."/>
            <person name="Hopkins J.F."/>
            <person name="Rensing S.A."/>
            <person name="Schmutz J."/>
            <person name="Symeonidi A."/>
            <person name="Elias M."/>
            <person name="Eveleigh R.J."/>
            <person name="Herman E.K."/>
            <person name="Klute M.J."/>
            <person name="Nakayama T."/>
            <person name="Obornik M."/>
            <person name="Reyes-Prieto A."/>
            <person name="Armbrust E.V."/>
            <person name="Aves S.J."/>
            <person name="Beiko R.G."/>
            <person name="Coutinho P."/>
            <person name="Dacks J.B."/>
            <person name="Durnford D.G."/>
            <person name="Fast N.M."/>
            <person name="Green B.R."/>
            <person name="Grisdale C."/>
            <person name="Hempe F."/>
            <person name="Henrissat B."/>
            <person name="Hoppner M.P."/>
            <person name="Ishida K.-I."/>
            <person name="Kim E."/>
            <person name="Koreny L."/>
            <person name="Kroth P.G."/>
            <person name="Liu Y."/>
            <person name="Malik S.-B."/>
            <person name="Maier U.G."/>
            <person name="McRose D."/>
            <person name="Mock T."/>
            <person name="Neilson J.A."/>
            <person name="Onodera N.T."/>
            <person name="Poole A.M."/>
            <person name="Pritham E.J."/>
            <person name="Richards T.A."/>
            <person name="Rocap G."/>
            <person name="Roy S.W."/>
            <person name="Sarai C."/>
            <person name="Schaack S."/>
            <person name="Shirato S."/>
            <person name="Slamovits C.H."/>
            <person name="Spencer D.F."/>
            <person name="Suzuki S."/>
            <person name="Worden A.Z."/>
            <person name="Zauner S."/>
            <person name="Barry K."/>
            <person name="Bell C."/>
            <person name="Bharti A.K."/>
            <person name="Crow J.A."/>
            <person name="Grimwood J."/>
            <person name="Kramer R."/>
            <person name="Lindquist E."/>
            <person name="Lucas S."/>
            <person name="Salamov A."/>
            <person name="McFadden G.I."/>
            <person name="Lane C.E."/>
            <person name="Keeling P.J."/>
            <person name="Gray M.W."/>
            <person name="Grigoriev I.V."/>
            <person name="Archibald J.M."/>
        </authorList>
    </citation>
    <scope>NUCLEOTIDE SEQUENCE</scope>
    <source>
        <strain evidence="4">CCMP2712</strain>
    </source>
</reference>
<dbReference type="HOGENOM" id="CLU_664713_0_0_1"/>
<dbReference type="InterPro" id="IPR050910">
    <property type="entry name" value="JMJD6_ArgDemeth/LysHydrox"/>
</dbReference>
<dbReference type="OrthoDB" id="203487at2759"/>
<dbReference type="eggNOG" id="ENOG502S8PH">
    <property type="taxonomic scope" value="Eukaryota"/>
</dbReference>
<evidence type="ECO:0000313" key="3">
    <source>
        <dbReference type="EnsemblProtists" id="EKX49289"/>
    </source>
</evidence>
<feature type="chain" id="PRO_5008771526" description="JmjC domain-containing protein" evidence="1">
    <location>
        <begin position="22"/>
        <end position="414"/>
    </location>
</feature>
<dbReference type="RefSeq" id="XP_005836269.1">
    <property type="nucleotide sequence ID" value="XM_005836212.1"/>
</dbReference>
<dbReference type="EnsemblProtists" id="EKX49289">
    <property type="protein sequence ID" value="EKX49289"/>
    <property type="gene ID" value="GUITHDRAFT_162130"/>
</dbReference>
<proteinExistence type="predicted"/>
<evidence type="ECO:0000313" key="4">
    <source>
        <dbReference type="Proteomes" id="UP000011087"/>
    </source>
</evidence>
<protein>
    <recommendedName>
        <fullName evidence="5">JmjC domain-containing protein</fullName>
    </recommendedName>
</protein>
<dbReference type="SUPFAM" id="SSF51197">
    <property type="entry name" value="Clavaminate synthase-like"/>
    <property type="match status" value="1"/>
</dbReference>
<dbReference type="KEGG" id="gtt:GUITHDRAFT_162130"/>
<evidence type="ECO:0008006" key="5">
    <source>
        <dbReference type="Google" id="ProtNLM"/>
    </source>
</evidence>
<sequence>MAMRLLVLGGLTMLLCTLSSSSPSSHHLLSPHNSLPSSSPLLTSTPPCFAPFPVFRQLHQLRSRSSHSPRPRRPCMSSSSFTIHDMQTVDLDRISPSDFQRLYDQPDGRPVLLKNAIAMRQEERESWCEELVGEMAGSEIEFQRRCKGSTSLEYESFEDFIDIVFDSKHDDYYFLFDESLLEDKESLRKRISLRQDFFPGNLFELFPKSIRPKDSCLVIGGVGSRSTLHADPYDWMGWNFCLEGSKLWTFLPPSFCGERVAARADLELLISLEADDKSSYRLEPNAWDAEDEQMTNFSLAAGWQSDNDLYREMFATGIVWMEQNSQQNLINLGRLEIPSIAIASQYANLAGFDRVLNHMLDWSKLPSEERPKIPRGMEEDEAARLADVVLSRIMQRQLNLSEGEAKKKIERMRK</sequence>
<evidence type="ECO:0000256" key="1">
    <source>
        <dbReference type="SAM" id="SignalP"/>
    </source>
</evidence>
<dbReference type="Proteomes" id="UP000011087">
    <property type="component" value="Unassembled WGS sequence"/>
</dbReference>
<reference evidence="2 4" key="1">
    <citation type="journal article" date="2012" name="Nature">
        <title>Algal genomes reveal evolutionary mosaicism and the fate of nucleomorphs.</title>
        <authorList>
            <consortium name="DOE Joint Genome Institute"/>
            <person name="Curtis B.A."/>
            <person name="Tanifuji G."/>
            <person name="Burki F."/>
            <person name="Gruber A."/>
            <person name="Irimia M."/>
            <person name="Maruyama S."/>
            <person name="Arias M.C."/>
            <person name="Ball S.G."/>
            <person name="Gile G.H."/>
            <person name="Hirakawa Y."/>
            <person name="Hopkins J.F."/>
            <person name="Kuo A."/>
            <person name="Rensing S.A."/>
            <person name="Schmutz J."/>
            <person name="Symeonidi A."/>
            <person name="Elias M."/>
            <person name="Eveleigh R.J."/>
            <person name="Herman E.K."/>
            <person name="Klute M.J."/>
            <person name="Nakayama T."/>
            <person name="Obornik M."/>
            <person name="Reyes-Prieto A."/>
            <person name="Armbrust E.V."/>
            <person name="Aves S.J."/>
            <person name="Beiko R.G."/>
            <person name="Coutinho P."/>
            <person name="Dacks J.B."/>
            <person name="Durnford D.G."/>
            <person name="Fast N.M."/>
            <person name="Green B.R."/>
            <person name="Grisdale C.J."/>
            <person name="Hempel F."/>
            <person name="Henrissat B."/>
            <person name="Hoppner M.P."/>
            <person name="Ishida K."/>
            <person name="Kim E."/>
            <person name="Koreny L."/>
            <person name="Kroth P.G."/>
            <person name="Liu Y."/>
            <person name="Malik S.B."/>
            <person name="Maier U.G."/>
            <person name="McRose D."/>
            <person name="Mock T."/>
            <person name="Neilson J.A."/>
            <person name="Onodera N.T."/>
            <person name="Poole A.M."/>
            <person name="Pritham E.J."/>
            <person name="Richards T.A."/>
            <person name="Rocap G."/>
            <person name="Roy S.W."/>
            <person name="Sarai C."/>
            <person name="Schaack S."/>
            <person name="Shirato S."/>
            <person name="Slamovits C.H."/>
            <person name="Spencer D.F."/>
            <person name="Suzuki S."/>
            <person name="Worden A.Z."/>
            <person name="Zauner S."/>
            <person name="Barry K."/>
            <person name="Bell C."/>
            <person name="Bharti A.K."/>
            <person name="Crow J.A."/>
            <person name="Grimwood J."/>
            <person name="Kramer R."/>
            <person name="Lindquist E."/>
            <person name="Lucas S."/>
            <person name="Salamov A."/>
            <person name="McFadden G.I."/>
            <person name="Lane C.E."/>
            <person name="Keeling P.J."/>
            <person name="Gray M.W."/>
            <person name="Grigoriev I.V."/>
            <person name="Archibald J.M."/>
        </authorList>
    </citation>
    <scope>NUCLEOTIDE SEQUENCE</scope>
    <source>
        <strain evidence="2 4">CCMP2712</strain>
    </source>
</reference>
<dbReference type="PANTHER" id="PTHR12480">
    <property type="entry name" value="ARGININE DEMETHYLASE AND LYSYL-HYDROXYLASE JMJD"/>
    <property type="match status" value="1"/>
</dbReference>
<name>L1JM62_GUITC</name>
<accession>L1JM62</accession>
<organism evidence="2">
    <name type="scientific">Guillardia theta (strain CCMP2712)</name>
    <name type="common">Cryptophyte</name>
    <dbReference type="NCBI Taxonomy" id="905079"/>
    <lineage>
        <taxon>Eukaryota</taxon>
        <taxon>Cryptophyceae</taxon>
        <taxon>Pyrenomonadales</taxon>
        <taxon>Geminigeraceae</taxon>
        <taxon>Guillardia</taxon>
    </lineage>
</organism>
<dbReference type="PaxDb" id="55529-EKX49289"/>
<gene>
    <name evidence="2" type="ORF">GUITHDRAFT_162130</name>
</gene>
<dbReference type="STRING" id="905079.L1JM62"/>
<evidence type="ECO:0000313" key="2">
    <source>
        <dbReference type="EMBL" id="EKX49289.1"/>
    </source>
</evidence>
<keyword evidence="1" id="KW-0732">Signal</keyword>
<dbReference type="OMA" id="STHNESW"/>
<dbReference type="Gene3D" id="2.60.120.650">
    <property type="entry name" value="Cupin"/>
    <property type="match status" value="1"/>
</dbReference>
<reference evidence="3" key="3">
    <citation type="submission" date="2016-03" db="UniProtKB">
        <authorList>
            <consortium name="EnsemblProtists"/>
        </authorList>
    </citation>
    <scope>IDENTIFICATION</scope>
</reference>
<feature type="signal peptide" evidence="1">
    <location>
        <begin position="1"/>
        <end position="21"/>
    </location>
</feature>
<dbReference type="GeneID" id="17305956"/>
<dbReference type="AlphaFoldDB" id="L1JM62"/>